<feature type="domain" description="Carboxymuconolactone decarboxylase-like" evidence="2">
    <location>
        <begin position="119"/>
        <end position="191"/>
    </location>
</feature>
<keyword evidence="4" id="KW-1185">Reference proteome</keyword>
<dbReference type="InterPro" id="IPR003779">
    <property type="entry name" value="CMD-like"/>
</dbReference>
<gene>
    <name evidence="3" type="ORF">Msi02_31120</name>
</gene>
<dbReference type="RefSeq" id="WP_204048989.1">
    <property type="nucleotide sequence ID" value="NZ_BOOF01000015.1"/>
</dbReference>
<accession>A0ABQ4GLJ6</accession>
<evidence type="ECO:0000313" key="4">
    <source>
        <dbReference type="Proteomes" id="UP000660454"/>
    </source>
</evidence>
<dbReference type="SUPFAM" id="SSF69118">
    <property type="entry name" value="AhpD-like"/>
    <property type="match status" value="1"/>
</dbReference>
<proteinExistence type="predicted"/>
<evidence type="ECO:0000256" key="1">
    <source>
        <dbReference type="SAM" id="MobiDB-lite"/>
    </source>
</evidence>
<dbReference type="Gene3D" id="1.20.1290.10">
    <property type="entry name" value="AhpD-like"/>
    <property type="match status" value="1"/>
</dbReference>
<dbReference type="EMBL" id="BOOF01000015">
    <property type="protein sequence ID" value="GIH62295.1"/>
    <property type="molecule type" value="Genomic_DNA"/>
</dbReference>
<feature type="domain" description="Carboxymuconolactone decarboxylase-like" evidence="2">
    <location>
        <begin position="66"/>
        <end position="110"/>
    </location>
</feature>
<evidence type="ECO:0000259" key="2">
    <source>
        <dbReference type="Pfam" id="PF02627"/>
    </source>
</evidence>
<name>A0ABQ4GLJ6_9ACTN</name>
<dbReference type="PANTHER" id="PTHR35446">
    <property type="entry name" value="SI:CH211-175M2.5"/>
    <property type="match status" value="1"/>
</dbReference>
<sequence>MTHTVTPTARPNVAEELSIVPSPRQGGRPGRQHTNHRGSTRPFIALATDEPGVRGLFRFRPEAALPLNQLVDVLLRGDSTLGRGERELIAAYVSALNRCRFCFHTHAAFAAVRLPEGMDLVDQVLADLDTAPVTPKIRALLRIAASVQRGGREVTEEQVAAARAEGATDLEIHDTVLIAAAFCMFNRYVDGLGTVASDDPEHYLERARLTQGYVAVLAEALAAG</sequence>
<comment type="caution">
    <text evidence="3">The sequence shown here is derived from an EMBL/GenBank/DDBJ whole genome shotgun (WGS) entry which is preliminary data.</text>
</comment>
<reference evidence="3 4" key="1">
    <citation type="submission" date="2021-01" db="EMBL/GenBank/DDBJ databases">
        <title>Whole genome shotgun sequence of Microbispora siamensis NBRC 104113.</title>
        <authorList>
            <person name="Komaki H."/>
            <person name="Tamura T."/>
        </authorList>
    </citation>
    <scope>NUCLEOTIDE SEQUENCE [LARGE SCALE GENOMIC DNA]</scope>
    <source>
        <strain evidence="3 4">NBRC 104113</strain>
    </source>
</reference>
<dbReference type="PANTHER" id="PTHR35446:SF2">
    <property type="entry name" value="CARBOXYMUCONOLACTONE DECARBOXYLASE-LIKE DOMAIN-CONTAINING PROTEIN"/>
    <property type="match status" value="1"/>
</dbReference>
<feature type="region of interest" description="Disordered" evidence="1">
    <location>
        <begin position="20"/>
        <end position="42"/>
    </location>
</feature>
<dbReference type="InterPro" id="IPR029032">
    <property type="entry name" value="AhpD-like"/>
</dbReference>
<dbReference type="InterPro" id="IPR010195">
    <property type="entry name" value="Uncharacterised_peroxidase-rel"/>
</dbReference>
<protein>
    <submittedName>
        <fullName evidence="3">Carboxymuconolactone decarboxylase</fullName>
    </submittedName>
</protein>
<dbReference type="NCBIfam" id="TIGR01926">
    <property type="entry name" value="peroxid_rel"/>
    <property type="match status" value="1"/>
</dbReference>
<dbReference type="Pfam" id="PF02627">
    <property type="entry name" value="CMD"/>
    <property type="match status" value="2"/>
</dbReference>
<organism evidence="3 4">
    <name type="scientific">Microbispora siamensis</name>
    <dbReference type="NCBI Taxonomy" id="564413"/>
    <lineage>
        <taxon>Bacteria</taxon>
        <taxon>Bacillati</taxon>
        <taxon>Actinomycetota</taxon>
        <taxon>Actinomycetes</taxon>
        <taxon>Streptosporangiales</taxon>
        <taxon>Streptosporangiaceae</taxon>
        <taxon>Microbispora</taxon>
    </lineage>
</organism>
<evidence type="ECO:0000313" key="3">
    <source>
        <dbReference type="EMBL" id="GIH62295.1"/>
    </source>
</evidence>
<feature type="compositionally biased region" description="Basic residues" evidence="1">
    <location>
        <begin position="30"/>
        <end position="39"/>
    </location>
</feature>
<dbReference type="Proteomes" id="UP000660454">
    <property type="component" value="Unassembled WGS sequence"/>
</dbReference>